<sequence length="105" mass="11868">MTTTPQAGMGCGSWRQRQALRDRPQPERYEDVRHVGTQEQLPPPPPHCITCPNLSVSAEFRVLELQPLNGLEDHLQETRSRSTQTDVRAPTTKVTTFEEEGNNTN</sequence>
<reference evidence="2" key="1">
    <citation type="submission" date="2020-03" db="EMBL/GenBank/DDBJ databases">
        <authorList>
            <person name="Weist P."/>
        </authorList>
    </citation>
    <scope>NUCLEOTIDE SEQUENCE</scope>
</reference>
<evidence type="ECO:0000256" key="1">
    <source>
        <dbReference type="SAM" id="MobiDB-lite"/>
    </source>
</evidence>
<organism evidence="2 3">
    <name type="scientific">Pleuronectes platessa</name>
    <name type="common">European plaice</name>
    <dbReference type="NCBI Taxonomy" id="8262"/>
    <lineage>
        <taxon>Eukaryota</taxon>
        <taxon>Metazoa</taxon>
        <taxon>Chordata</taxon>
        <taxon>Craniata</taxon>
        <taxon>Vertebrata</taxon>
        <taxon>Euteleostomi</taxon>
        <taxon>Actinopterygii</taxon>
        <taxon>Neopterygii</taxon>
        <taxon>Teleostei</taxon>
        <taxon>Neoteleostei</taxon>
        <taxon>Acanthomorphata</taxon>
        <taxon>Carangaria</taxon>
        <taxon>Pleuronectiformes</taxon>
        <taxon>Pleuronectoidei</taxon>
        <taxon>Pleuronectidae</taxon>
        <taxon>Pleuronectes</taxon>
    </lineage>
</organism>
<protein>
    <submittedName>
        <fullName evidence="2">Uncharacterized protein</fullName>
    </submittedName>
</protein>
<name>A0A9N7YG06_PLEPL</name>
<gene>
    <name evidence="2" type="ORF">PLEPLA_LOCUS18091</name>
</gene>
<comment type="caution">
    <text evidence="2">The sequence shown here is derived from an EMBL/GenBank/DDBJ whole genome shotgun (WGS) entry which is preliminary data.</text>
</comment>
<dbReference type="EMBL" id="CADEAL010001204">
    <property type="protein sequence ID" value="CAB1430110.1"/>
    <property type="molecule type" value="Genomic_DNA"/>
</dbReference>
<dbReference type="AlphaFoldDB" id="A0A9N7YG06"/>
<feature type="region of interest" description="Disordered" evidence="1">
    <location>
        <begin position="73"/>
        <end position="105"/>
    </location>
</feature>
<feature type="region of interest" description="Disordered" evidence="1">
    <location>
        <begin position="1"/>
        <end position="47"/>
    </location>
</feature>
<keyword evidence="3" id="KW-1185">Reference proteome</keyword>
<proteinExistence type="predicted"/>
<evidence type="ECO:0000313" key="3">
    <source>
        <dbReference type="Proteomes" id="UP001153269"/>
    </source>
</evidence>
<dbReference type="Proteomes" id="UP001153269">
    <property type="component" value="Unassembled WGS sequence"/>
</dbReference>
<accession>A0A9N7YG06</accession>
<evidence type="ECO:0000313" key="2">
    <source>
        <dbReference type="EMBL" id="CAB1430110.1"/>
    </source>
</evidence>
<feature type="compositionally biased region" description="Basic and acidic residues" evidence="1">
    <location>
        <begin position="19"/>
        <end position="36"/>
    </location>
</feature>